<dbReference type="GO" id="GO:0006071">
    <property type="term" value="P:glycerol metabolic process"/>
    <property type="evidence" value="ECO:0007669"/>
    <property type="project" value="UniProtKB-KW"/>
</dbReference>
<reference evidence="6" key="1">
    <citation type="submission" date="2021-08" db="EMBL/GenBank/DDBJ databases">
        <title>WGS assembly of Ceratopteris richardii.</title>
        <authorList>
            <person name="Marchant D.B."/>
            <person name="Chen G."/>
            <person name="Jenkins J."/>
            <person name="Shu S."/>
            <person name="Leebens-Mack J."/>
            <person name="Grimwood J."/>
            <person name="Schmutz J."/>
            <person name="Soltis P."/>
            <person name="Soltis D."/>
            <person name="Chen Z.-H."/>
        </authorList>
    </citation>
    <scope>NUCLEOTIDE SEQUENCE</scope>
    <source>
        <strain evidence="6">Whitten #5841</strain>
        <tissue evidence="6">Leaf</tissue>
    </source>
</reference>
<comment type="catalytic activity">
    <reaction evidence="4">
        <text>a sn-glycero-3-phosphodiester + H2O = an alcohol + sn-glycerol 3-phosphate + H(+)</text>
        <dbReference type="Rhea" id="RHEA:12969"/>
        <dbReference type="ChEBI" id="CHEBI:15377"/>
        <dbReference type="ChEBI" id="CHEBI:15378"/>
        <dbReference type="ChEBI" id="CHEBI:30879"/>
        <dbReference type="ChEBI" id="CHEBI:57597"/>
        <dbReference type="ChEBI" id="CHEBI:83408"/>
        <dbReference type="EC" id="3.1.4.46"/>
    </reaction>
</comment>
<dbReference type="PANTHER" id="PTHR22958">
    <property type="entry name" value="GLYCEROPHOSPHORYL DIESTER PHOSPHODIESTERASE"/>
    <property type="match status" value="1"/>
</dbReference>
<evidence type="ECO:0000259" key="5">
    <source>
        <dbReference type="PROSITE" id="PS51704"/>
    </source>
</evidence>
<evidence type="ECO:0000256" key="3">
    <source>
        <dbReference type="ARBA" id="ARBA00022801"/>
    </source>
</evidence>
<evidence type="ECO:0000313" key="6">
    <source>
        <dbReference type="EMBL" id="KAH7285528.1"/>
    </source>
</evidence>
<comment type="caution">
    <text evidence="6">The sequence shown here is derived from an EMBL/GenBank/DDBJ whole genome shotgun (WGS) entry which is preliminary data.</text>
</comment>
<dbReference type="EMBL" id="CM035438">
    <property type="protein sequence ID" value="KAH7285530.1"/>
    <property type="molecule type" value="Genomic_DNA"/>
</dbReference>
<keyword evidence="3" id="KW-0378">Hydrolase</keyword>
<dbReference type="AlphaFoldDB" id="A0A8T2QPH0"/>
<dbReference type="GO" id="GO:0008889">
    <property type="term" value="F:glycerophosphodiester phosphodiesterase activity"/>
    <property type="evidence" value="ECO:0007669"/>
    <property type="project" value="UniProtKB-EC"/>
</dbReference>
<dbReference type="PROSITE" id="PS51704">
    <property type="entry name" value="GP_PDE"/>
    <property type="match status" value="1"/>
</dbReference>
<feature type="domain" description="GP-PDE" evidence="5">
    <location>
        <begin position="44"/>
        <end position="326"/>
    </location>
</feature>
<evidence type="ECO:0000313" key="7">
    <source>
        <dbReference type="EMBL" id="KAH7285530.1"/>
    </source>
</evidence>
<gene>
    <name evidence="6" type="ORF">KP509_33G032000</name>
    <name evidence="7" type="ORF">KP509_33G032100</name>
</gene>
<dbReference type="EMBL" id="CM035438">
    <property type="protein sequence ID" value="KAH7285528.1"/>
    <property type="molecule type" value="Genomic_DNA"/>
</dbReference>
<keyword evidence="2" id="KW-0319">Glycerol metabolism</keyword>
<organism evidence="6 8">
    <name type="scientific">Ceratopteris richardii</name>
    <name type="common">Triangle waterfern</name>
    <dbReference type="NCBI Taxonomy" id="49495"/>
    <lineage>
        <taxon>Eukaryota</taxon>
        <taxon>Viridiplantae</taxon>
        <taxon>Streptophyta</taxon>
        <taxon>Embryophyta</taxon>
        <taxon>Tracheophyta</taxon>
        <taxon>Polypodiopsida</taxon>
        <taxon>Polypodiidae</taxon>
        <taxon>Polypodiales</taxon>
        <taxon>Pteridineae</taxon>
        <taxon>Pteridaceae</taxon>
        <taxon>Parkerioideae</taxon>
        <taxon>Ceratopteris</taxon>
    </lineage>
</organism>
<dbReference type="OMA" id="NSHEVIY"/>
<dbReference type="Gene3D" id="3.20.20.190">
    <property type="entry name" value="Phosphatidylinositol (PI) phosphodiesterase"/>
    <property type="match status" value="1"/>
</dbReference>
<name>A0A8T2QPH0_CERRI</name>
<dbReference type="InterPro" id="IPR051578">
    <property type="entry name" value="GDPD"/>
</dbReference>
<proteinExistence type="predicted"/>
<dbReference type="PANTHER" id="PTHR22958:SF1">
    <property type="entry name" value="GLYCEROPHOSPHOCHOLINE PHOSPHODIESTERASE GPCPD1"/>
    <property type="match status" value="1"/>
</dbReference>
<dbReference type="EC" id="3.1.4.46" evidence="1"/>
<evidence type="ECO:0000256" key="1">
    <source>
        <dbReference type="ARBA" id="ARBA00012247"/>
    </source>
</evidence>
<sequence>MQIMTCSDIVSSGPSMKHFLKGDPNKDWRSKVTIIGHRGVGKNDVTSALTEGVELRPSIMENTVVSFNTAARSGADFVEFDVQVTKDGCPVIFHDDFIVVNDKETNCLSHRRVGDLTLEEFQQIGYQKDSKKIDKVLYRKTCDGSYSQWIMSVDDGLCTLRDAFEQVLPSVGFNIELKFDDYNVLSHQELKFSIDAILKVVKECCLGRKIFFTSFHPDAAVMLRRHESNHPVLFLTDGVPNVYPDARRGSVAAAIEVCLMGNLQGIVVEVNSILQQEDTVQRVKNAGLALLTYGELNNLGHVLHLQASLGVDGIIVDHVLEMVIESLKGNAFGALSACLE</sequence>
<dbReference type="InterPro" id="IPR017946">
    <property type="entry name" value="PLC-like_Pdiesterase_TIM-brl"/>
</dbReference>
<dbReference type="SUPFAM" id="SSF51695">
    <property type="entry name" value="PLC-like phosphodiesterases"/>
    <property type="match status" value="1"/>
</dbReference>
<evidence type="ECO:0000256" key="2">
    <source>
        <dbReference type="ARBA" id="ARBA00022798"/>
    </source>
</evidence>
<accession>A0A8T2QPH0</accession>
<dbReference type="OrthoDB" id="1058301at2759"/>
<dbReference type="InterPro" id="IPR030395">
    <property type="entry name" value="GP_PDE_dom"/>
</dbReference>
<keyword evidence="8" id="KW-1185">Reference proteome</keyword>
<dbReference type="Proteomes" id="UP000825935">
    <property type="component" value="Chromosome 33"/>
</dbReference>
<evidence type="ECO:0000313" key="8">
    <source>
        <dbReference type="Proteomes" id="UP000825935"/>
    </source>
</evidence>
<protein>
    <recommendedName>
        <fullName evidence="1">glycerophosphodiester phosphodiesterase</fullName>
        <ecNumber evidence="1">3.1.4.46</ecNumber>
    </recommendedName>
</protein>
<evidence type="ECO:0000256" key="4">
    <source>
        <dbReference type="ARBA" id="ARBA00047512"/>
    </source>
</evidence>
<dbReference type="GO" id="GO:0046475">
    <property type="term" value="P:glycerophospholipid catabolic process"/>
    <property type="evidence" value="ECO:0007669"/>
    <property type="project" value="TreeGrafter"/>
</dbReference>
<dbReference type="Pfam" id="PF03009">
    <property type="entry name" value="GDPD"/>
    <property type="match status" value="1"/>
</dbReference>